<accession>A0A6C0IZ14</accession>
<evidence type="ECO:0000256" key="1">
    <source>
        <dbReference type="SAM" id="MobiDB-lite"/>
    </source>
</evidence>
<proteinExistence type="predicted"/>
<dbReference type="EMBL" id="MN740283">
    <property type="protein sequence ID" value="QHT97685.1"/>
    <property type="molecule type" value="Genomic_DNA"/>
</dbReference>
<feature type="region of interest" description="Disordered" evidence="1">
    <location>
        <begin position="72"/>
        <end position="91"/>
    </location>
</feature>
<reference evidence="2" key="1">
    <citation type="journal article" date="2020" name="Nature">
        <title>Giant virus diversity and host interactions through global metagenomics.</title>
        <authorList>
            <person name="Schulz F."/>
            <person name="Roux S."/>
            <person name="Paez-Espino D."/>
            <person name="Jungbluth S."/>
            <person name="Walsh D.A."/>
            <person name="Denef V.J."/>
            <person name="McMahon K.D."/>
            <person name="Konstantinidis K.T."/>
            <person name="Eloe-Fadrosh E.A."/>
            <person name="Kyrpides N.C."/>
            <person name="Woyke T."/>
        </authorList>
    </citation>
    <scope>NUCLEOTIDE SEQUENCE</scope>
    <source>
        <strain evidence="2">GVMAG-M-3300025572-1</strain>
    </source>
</reference>
<evidence type="ECO:0000313" key="2">
    <source>
        <dbReference type="EMBL" id="QHT97685.1"/>
    </source>
</evidence>
<sequence>MACNCRRTNGNVSLSTALTPVAVQPLTLTPTSLSVQPLTLTPTSLSVQPLTLTPTSLSVQPTLTSVEIQTNRRQDHMMTSSQSRPRQLHHW</sequence>
<dbReference type="AlphaFoldDB" id="A0A6C0IZ14"/>
<protein>
    <submittedName>
        <fullName evidence="2">Uncharacterized protein</fullName>
    </submittedName>
</protein>
<organism evidence="2">
    <name type="scientific">viral metagenome</name>
    <dbReference type="NCBI Taxonomy" id="1070528"/>
    <lineage>
        <taxon>unclassified sequences</taxon>
        <taxon>metagenomes</taxon>
        <taxon>organismal metagenomes</taxon>
    </lineage>
</organism>
<name>A0A6C0IZ14_9ZZZZ</name>